<evidence type="ECO:0000256" key="3">
    <source>
        <dbReference type="ARBA" id="ARBA00022692"/>
    </source>
</evidence>
<evidence type="ECO:0000313" key="10">
    <source>
        <dbReference type="EMBL" id="GGJ51922.1"/>
    </source>
</evidence>
<evidence type="ECO:0000256" key="2">
    <source>
        <dbReference type="ARBA" id="ARBA00022475"/>
    </source>
</evidence>
<keyword evidence="11" id="KW-1185">Reference proteome</keyword>
<evidence type="ECO:0000256" key="4">
    <source>
        <dbReference type="ARBA" id="ARBA00022989"/>
    </source>
</evidence>
<accession>A0ABQ2DCG8</accession>
<evidence type="ECO:0000259" key="8">
    <source>
        <dbReference type="Pfam" id="PF02687"/>
    </source>
</evidence>
<keyword evidence="2" id="KW-1003">Cell membrane</keyword>
<comment type="caution">
    <text evidence="10">The sequence shown here is derived from an EMBL/GenBank/DDBJ whole genome shotgun (WGS) entry which is preliminary data.</text>
</comment>
<evidence type="ECO:0000256" key="7">
    <source>
        <dbReference type="SAM" id="Phobius"/>
    </source>
</evidence>
<dbReference type="InterPro" id="IPR003838">
    <property type="entry name" value="ABC3_permease_C"/>
</dbReference>
<dbReference type="InterPro" id="IPR025857">
    <property type="entry name" value="MacB_PCD"/>
</dbReference>
<dbReference type="EMBL" id="BMOD01000024">
    <property type="protein sequence ID" value="GGJ51922.1"/>
    <property type="molecule type" value="Genomic_DNA"/>
</dbReference>
<dbReference type="Pfam" id="PF12704">
    <property type="entry name" value="MacB_PCD"/>
    <property type="match status" value="1"/>
</dbReference>
<feature type="transmembrane region" description="Helical" evidence="7">
    <location>
        <begin position="307"/>
        <end position="332"/>
    </location>
</feature>
<protein>
    <submittedName>
        <fullName evidence="10">ABC transporter permease</fullName>
    </submittedName>
</protein>
<dbReference type="Pfam" id="PF02687">
    <property type="entry name" value="FtsX"/>
    <property type="match status" value="1"/>
</dbReference>
<reference evidence="11" key="1">
    <citation type="journal article" date="2019" name="Int. J. Syst. Evol. Microbiol.">
        <title>The Global Catalogue of Microorganisms (GCM) 10K type strain sequencing project: providing services to taxonomists for standard genome sequencing and annotation.</title>
        <authorList>
            <consortium name="The Broad Institute Genomics Platform"/>
            <consortium name="The Broad Institute Genome Sequencing Center for Infectious Disease"/>
            <person name="Wu L."/>
            <person name="Ma J."/>
        </authorList>
    </citation>
    <scope>NUCLEOTIDE SEQUENCE [LARGE SCALE GENOMIC DNA]</scope>
    <source>
        <strain evidence="11">JCM 14370</strain>
    </source>
</reference>
<feature type="domain" description="ABC3 transporter permease C-terminal" evidence="8">
    <location>
        <begin position="312"/>
        <end position="424"/>
    </location>
</feature>
<evidence type="ECO:0000256" key="1">
    <source>
        <dbReference type="ARBA" id="ARBA00004651"/>
    </source>
</evidence>
<comment type="subcellular location">
    <subcellularLocation>
        <location evidence="1">Cell membrane</location>
        <topology evidence="1">Multi-pass membrane protein</topology>
    </subcellularLocation>
</comment>
<name>A0ABQ2DCG8_9DEIO</name>
<dbReference type="PANTHER" id="PTHR30572">
    <property type="entry name" value="MEMBRANE COMPONENT OF TRANSPORTER-RELATED"/>
    <property type="match status" value="1"/>
</dbReference>
<dbReference type="InterPro" id="IPR050250">
    <property type="entry name" value="Macrolide_Exporter_MacB"/>
</dbReference>
<feature type="domain" description="MacB-like periplasmic core" evidence="9">
    <location>
        <begin position="39"/>
        <end position="270"/>
    </location>
</feature>
<dbReference type="Proteomes" id="UP000632222">
    <property type="component" value="Unassembled WGS sequence"/>
</dbReference>
<evidence type="ECO:0000256" key="6">
    <source>
        <dbReference type="ARBA" id="ARBA00038076"/>
    </source>
</evidence>
<organism evidence="10 11">
    <name type="scientific">Deinococcus roseus</name>
    <dbReference type="NCBI Taxonomy" id="392414"/>
    <lineage>
        <taxon>Bacteria</taxon>
        <taxon>Thermotogati</taxon>
        <taxon>Deinococcota</taxon>
        <taxon>Deinococci</taxon>
        <taxon>Deinococcales</taxon>
        <taxon>Deinococcaceae</taxon>
        <taxon>Deinococcus</taxon>
    </lineage>
</organism>
<sequence length="431" mass="45196">MSTTLQKSPTKEKPARRSIGPGVIFRIAWKAIIGNPLRSALTVLGMVIGVAAVVALVEIGQGSTSNITKSLESLGTNLLTVQTNMGGRGGPAAGGLVRGGDNQTITMKDLEAIQSELSDQVAGIAPTSSGRYQVKSGKNNQNVSVMGTTADYAAVRNSAVEKGAFITNADQEGKKRVVVLGYQVAQDLFDTADPLGQKIKLGGISFTVVGVLPDKGNAGFNNVNSSVIIPLSTYLRRLSRSSTSNPKVSNIYIQGKDKDSLTDLQTEITSILARTHEQTDSSTYDFQVQNQADALASVNQVSQTLTLFLGGVAGISLLVGGIGIMNIMLVSVTERTREIGIRKALGAKPRDILTQFLTESVVLSVGGGLLGIGLGLTLASVVGKLLGITPVTSVSSMLLAFTFSVVVGVFFGYYPATRAAKLDPVDSLRYE</sequence>
<evidence type="ECO:0000259" key="9">
    <source>
        <dbReference type="Pfam" id="PF12704"/>
    </source>
</evidence>
<feature type="transmembrane region" description="Helical" evidence="7">
    <location>
        <begin position="353"/>
        <end position="382"/>
    </location>
</feature>
<gene>
    <name evidence="10" type="ORF">GCM10008938_42440</name>
</gene>
<evidence type="ECO:0000256" key="5">
    <source>
        <dbReference type="ARBA" id="ARBA00023136"/>
    </source>
</evidence>
<keyword evidence="5 7" id="KW-0472">Membrane</keyword>
<proteinExistence type="inferred from homology"/>
<feature type="transmembrane region" description="Helical" evidence="7">
    <location>
        <begin position="40"/>
        <end position="60"/>
    </location>
</feature>
<evidence type="ECO:0000313" key="11">
    <source>
        <dbReference type="Proteomes" id="UP000632222"/>
    </source>
</evidence>
<feature type="transmembrane region" description="Helical" evidence="7">
    <location>
        <begin position="394"/>
        <end position="414"/>
    </location>
</feature>
<keyword evidence="4 7" id="KW-1133">Transmembrane helix</keyword>
<comment type="similarity">
    <text evidence="6">Belongs to the ABC-4 integral membrane protein family.</text>
</comment>
<dbReference type="PANTHER" id="PTHR30572:SF4">
    <property type="entry name" value="ABC TRANSPORTER PERMEASE YTRF"/>
    <property type="match status" value="1"/>
</dbReference>
<keyword evidence="3 7" id="KW-0812">Transmembrane</keyword>
<dbReference type="RefSeq" id="WP_189006607.1">
    <property type="nucleotide sequence ID" value="NZ_BMOD01000024.1"/>
</dbReference>